<accession>J0DBD0</accession>
<keyword evidence="1" id="KW-0732">Signal</keyword>
<organism evidence="2 3">
    <name type="scientific">Auricularia subglabra (strain TFB-10046 / SS5)</name>
    <name type="common">White-rot fungus</name>
    <name type="synonym">Auricularia delicata (strain TFB10046)</name>
    <dbReference type="NCBI Taxonomy" id="717982"/>
    <lineage>
        <taxon>Eukaryota</taxon>
        <taxon>Fungi</taxon>
        <taxon>Dikarya</taxon>
        <taxon>Basidiomycota</taxon>
        <taxon>Agaricomycotina</taxon>
        <taxon>Agaricomycetes</taxon>
        <taxon>Auriculariales</taxon>
        <taxon>Auriculariaceae</taxon>
        <taxon>Auricularia</taxon>
    </lineage>
</organism>
<gene>
    <name evidence="2" type="ORF">AURDEDRAFT_173055</name>
</gene>
<feature type="signal peptide" evidence="1">
    <location>
        <begin position="1"/>
        <end position="19"/>
    </location>
</feature>
<dbReference type="OMA" id="ATHEAWN"/>
<proteinExistence type="predicted"/>
<dbReference type="PROSITE" id="PS51257">
    <property type="entry name" value="PROKAR_LIPOPROTEIN"/>
    <property type="match status" value="1"/>
</dbReference>
<evidence type="ECO:0000256" key="1">
    <source>
        <dbReference type="SAM" id="SignalP"/>
    </source>
</evidence>
<dbReference type="EMBL" id="JH687833">
    <property type="protein sequence ID" value="EJD37916.1"/>
    <property type="molecule type" value="Genomic_DNA"/>
</dbReference>
<dbReference type="OrthoDB" id="100006at2759"/>
<evidence type="ECO:0000313" key="2">
    <source>
        <dbReference type="EMBL" id="EJD37916.1"/>
    </source>
</evidence>
<dbReference type="KEGG" id="adl:AURDEDRAFT_173055"/>
<name>J0DBD0_AURST</name>
<feature type="chain" id="PRO_5003732858" evidence="1">
    <location>
        <begin position="20"/>
        <end position="297"/>
    </location>
</feature>
<keyword evidence="3" id="KW-1185">Reference proteome</keyword>
<dbReference type="InParanoid" id="J0DBD0"/>
<protein>
    <submittedName>
        <fullName evidence="2">Uncharacterized protein</fullName>
    </submittedName>
</protein>
<reference evidence="3" key="1">
    <citation type="journal article" date="2012" name="Science">
        <title>The Paleozoic origin of enzymatic lignin decomposition reconstructed from 31 fungal genomes.</title>
        <authorList>
            <person name="Floudas D."/>
            <person name="Binder M."/>
            <person name="Riley R."/>
            <person name="Barry K."/>
            <person name="Blanchette R.A."/>
            <person name="Henrissat B."/>
            <person name="Martinez A.T."/>
            <person name="Otillar R."/>
            <person name="Spatafora J.W."/>
            <person name="Yadav J.S."/>
            <person name="Aerts A."/>
            <person name="Benoit I."/>
            <person name="Boyd A."/>
            <person name="Carlson A."/>
            <person name="Copeland A."/>
            <person name="Coutinho P.M."/>
            <person name="de Vries R.P."/>
            <person name="Ferreira P."/>
            <person name="Findley K."/>
            <person name="Foster B."/>
            <person name="Gaskell J."/>
            <person name="Glotzer D."/>
            <person name="Gorecki P."/>
            <person name="Heitman J."/>
            <person name="Hesse C."/>
            <person name="Hori C."/>
            <person name="Igarashi K."/>
            <person name="Jurgens J.A."/>
            <person name="Kallen N."/>
            <person name="Kersten P."/>
            <person name="Kohler A."/>
            <person name="Kuees U."/>
            <person name="Kumar T.K.A."/>
            <person name="Kuo A."/>
            <person name="LaButti K."/>
            <person name="Larrondo L.F."/>
            <person name="Lindquist E."/>
            <person name="Ling A."/>
            <person name="Lombard V."/>
            <person name="Lucas S."/>
            <person name="Lundell T."/>
            <person name="Martin R."/>
            <person name="McLaughlin D.J."/>
            <person name="Morgenstern I."/>
            <person name="Morin E."/>
            <person name="Murat C."/>
            <person name="Nagy L.G."/>
            <person name="Nolan M."/>
            <person name="Ohm R.A."/>
            <person name="Patyshakuliyeva A."/>
            <person name="Rokas A."/>
            <person name="Ruiz-Duenas F.J."/>
            <person name="Sabat G."/>
            <person name="Salamov A."/>
            <person name="Samejima M."/>
            <person name="Schmutz J."/>
            <person name="Slot J.C."/>
            <person name="St John F."/>
            <person name="Stenlid J."/>
            <person name="Sun H."/>
            <person name="Sun S."/>
            <person name="Syed K."/>
            <person name="Tsang A."/>
            <person name="Wiebenga A."/>
            <person name="Young D."/>
            <person name="Pisabarro A."/>
            <person name="Eastwood D.C."/>
            <person name="Martin F."/>
            <person name="Cullen D."/>
            <person name="Grigoriev I.V."/>
            <person name="Hibbett D.S."/>
        </authorList>
    </citation>
    <scope>NUCLEOTIDE SEQUENCE [LARGE SCALE GENOMIC DNA]</scope>
    <source>
        <strain evidence="3">TFB10046</strain>
    </source>
</reference>
<sequence>MKLLTIVLLFLVSIVLSCADALWIHYYVHAGTHPNPRIAVNATHEAWNAFSVCLYIYGFLLATFNTGLVVLLPFAITLSTGPFIAPWVVMPVMQKHAWDHRCETWPVEVVLVGRARSNAHSTATFFINGVEGYQYGLYEGRSFLYQFQEGDADPLQIPMPTLQNVTYDLSSSSAVGVCLFSGQKQDCVSVNMDLDLDNKSYLRFEIDADLGFGVRHYILHAIDRDWQYSDDAPSMILRDEATGESVLRTAVTKPGDCTQLKVCVHTTNEARMLVPIGLLLIFQEKWAAGTTCGPKKL</sequence>
<evidence type="ECO:0000313" key="3">
    <source>
        <dbReference type="Proteomes" id="UP000006514"/>
    </source>
</evidence>
<dbReference type="AlphaFoldDB" id="J0DBD0"/>
<dbReference type="Proteomes" id="UP000006514">
    <property type="component" value="Unassembled WGS sequence"/>
</dbReference>